<dbReference type="GO" id="GO:0016491">
    <property type="term" value="F:oxidoreductase activity"/>
    <property type="evidence" value="ECO:0007669"/>
    <property type="project" value="InterPro"/>
</dbReference>
<dbReference type="AlphaFoldDB" id="R4YJ88"/>
<dbReference type="InterPro" id="IPR036249">
    <property type="entry name" value="Thioredoxin-like_sf"/>
</dbReference>
<keyword evidence="10" id="KW-1185">Reference proteome</keyword>
<comment type="similarity">
    <text evidence="1">Belongs to the thioredoxin family. DsbA subfamily.</text>
</comment>
<dbReference type="PIRSF" id="PIRSF001488">
    <property type="entry name" value="Tdi_protein"/>
    <property type="match status" value="1"/>
</dbReference>
<dbReference type="PANTHER" id="PTHR35891:SF2">
    <property type="entry name" value="THIOL:DISULFIDE INTERCHANGE PROTEIN DSBA"/>
    <property type="match status" value="1"/>
</dbReference>
<dbReference type="CDD" id="cd03019">
    <property type="entry name" value="DsbA_DsbA"/>
    <property type="match status" value="1"/>
</dbReference>
<dbReference type="GO" id="GO:0042597">
    <property type="term" value="C:periplasmic space"/>
    <property type="evidence" value="ECO:0007669"/>
    <property type="project" value="UniProtKB-SubCell"/>
</dbReference>
<feature type="domain" description="DSBA-like thioredoxin" evidence="8">
    <location>
        <begin position="85"/>
        <end position="192"/>
    </location>
</feature>
<evidence type="ECO:0000256" key="2">
    <source>
        <dbReference type="ARBA" id="ARBA00022729"/>
    </source>
</evidence>
<evidence type="ECO:0000256" key="5">
    <source>
        <dbReference type="PIRNR" id="PIRNR001488"/>
    </source>
</evidence>
<gene>
    <name evidence="9" type="ORF">OLEAN_C00300</name>
</gene>
<feature type="chain" id="PRO_5004374199" description="Thiol:disulfide interchange protein" evidence="7">
    <location>
        <begin position="21"/>
        <end position="215"/>
    </location>
</feature>
<evidence type="ECO:0000256" key="7">
    <source>
        <dbReference type="SAM" id="SignalP"/>
    </source>
</evidence>
<dbReference type="InterPro" id="IPR001853">
    <property type="entry name" value="DSBA-like_thioredoxin_dom"/>
</dbReference>
<dbReference type="InterPro" id="IPR050824">
    <property type="entry name" value="Thiol_disulfide_DsbA"/>
</dbReference>
<evidence type="ECO:0000313" key="10">
    <source>
        <dbReference type="Proteomes" id="UP000032749"/>
    </source>
</evidence>
<evidence type="ECO:0000256" key="1">
    <source>
        <dbReference type="ARBA" id="ARBA00005791"/>
    </source>
</evidence>
<feature type="signal peptide" evidence="7">
    <location>
        <begin position="1"/>
        <end position="20"/>
    </location>
</feature>
<dbReference type="InterPro" id="IPR023205">
    <property type="entry name" value="DsbA/DsbL"/>
</dbReference>
<dbReference type="STRING" id="698738.OLEAN_C00300"/>
<dbReference type="KEGG" id="oai:OLEAN_C00300"/>
<comment type="subcellular location">
    <subcellularLocation>
        <location evidence="5">Periplasm</location>
    </subcellularLocation>
</comment>
<dbReference type="HOGENOM" id="CLU_088255_1_0_6"/>
<accession>R4YJ88</accession>
<evidence type="ECO:0000313" key="9">
    <source>
        <dbReference type="EMBL" id="CCK74206.1"/>
    </source>
</evidence>
<dbReference type="SUPFAM" id="SSF52833">
    <property type="entry name" value="Thioredoxin-like"/>
    <property type="match status" value="1"/>
</dbReference>
<dbReference type="Gene3D" id="3.40.30.10">
    <property type="entry name" value="Glutaredoxin"/>
    <property type="match status" value="1"/>
</dbReference>
<dbReference type="Proteomes" id="UP000032749">
    <property type="component" value="Chromosome"/>
</dbReference>
<evidence type="ECO:0000259" key="8">
    <source>
        <dbReference type="Pfam" id="PF01323"/>
    </source>
</evidence>
<keyword evidence="5" id="KW-0574">Periplasm</keyword>
<name>R4YJ88_OLEAN</name>
<evidence type="ECO:0000256" key="3">
    <source>
        <dbReference type="ARBA" id="ARBA00023157"/>
    </source>
</evidence>
<reference evidence="9 10" key="1">
    <citation type="journal article" date="2013" name="Nat. Commun.">
        <title>Genome sequence and functional genomic analysis of the oil-degrading bacterium Oleispira antarctica.</title>
        <authorList>
            <person name="Kube M."/>
            <person name="Chernikova T.N."/>
            <person name="Al-Ramahi Y."/>
            <person name="Beloqui A."/>
            <person name="Lopez-Cortez N."/>
            <person name="Guazzaroni M.E."/>
            <person name="Heipieper H.J."/>
            <person name="Klages S."/>
            <person name="Kotsyurbenko O.R."/>
            <person name="Langer I."/>
            <person name="Nechitaylo T.Y."/>
            <person name="Lunsdorf H."/>
            <person name="Fernandez M."/>
            <person name="Juarez S."/>
            <person name="Ciordia S."/>
            <person name="Singer A."/>
            <person name="Kagan O."/>
            <person name="Egorova O."/>
            <person name="Petit P.A."/>
            <person name="Stogios P."/>
            <person name="Kim Y."/>
            <person name="Tchigvintsev A."/>
            <person name="Flick R."/>
            <person name="Denaro R."/>
            <person name="Genovese M."/>
            <person name="Albar J.P."/>
            <person name="Reva O.N."/>
            <person name="Martinez-Gomariz M."/>
            <person name="Tran H."/>
            <person name="Ferrer M."/>
            <person name="Savchenko A."/>
            <person name="Yakunin A.F."/>
            <person name="Yakimov M.M."/>
            <person name="Golyshina O.V."/>
            <person name="Reinhardt R."/>
            <person name="Golyshin P.N."/>
        </authorList>
    </citation>
    <scope>NUCLEOTIDE SEQUENCE [LARGE SCALE GENOMIC DNA]</scope>
</reference>
<organism evidence="9 10">
    <name type="scientific">Oleispira antarctica RB-8</name>
    <dbReference type="NCBI Taxonomy" id="698738"/>
    <lineage>
        <taxon>Bacteria</taxon>
        <taxon>Pseudomonadati</taxon>
        <taxon>Pseudomonadota</taxon>
        <taxon>Gammaproteobacteria</taxon>
        <taxon>Oceanospirillales</taxon>
        <taxon>Oceanospirillaceae</taxon>
        <taxon>Oleispira</taxon>
    </lineage>
</organism>
<proteinExistence type="inferred from homology"/>
<keyword evidence="4" id="KW-0676">Redox-active center</keyword>
<dbReference type="OrthoDB" id="9784896at2"/>
<dbReference type="Pfam" id="PF01323">
    <property type="entry name" value="DSBA"/>
    <property type="match status" value="1"/>
</dbReference>
<keyword evidence="2 7" id="KW-0732">Signal</keyword>
<dbReference type="PANTHER" id="PTHR35891">
    <property type="entry name" value="THIOL:DISULFIDE INTERCHANGE PROTEIN DSBA"/>
    <property type="match status" value="1"/>
</dbReference>
<sequence>MIRRIVASAAILFASFNSFAADNHDHQEAPIADMSKAYTLLDQPQAVPANGNVHVEELFWYGCSHCFSLEEHVKSWSAKLPSDVEFSRIPAMFGKSWVIHAQLYYMSEVLGITEQSHGDIFKAIHINGQRLQRKSEQKEFFAAYGVSAEDFDKAYSSFTVKSRLQQGDKRIRAYRVSGVPAVVVNGKYLVDAGSAGGQHNMFKVVDYLIEQERKK</sequence>
<protein>
    <recommendedName>
        <fullName evidence="5">Thiol:disulfide interchange protein</fullName>
    </recommendedName>
</protein>
<feature type="disulfide bond" description="Redox-active" evidence="6">
    <location>
        <begin position="63"/>
        <end position="66"/>
    </location>
</feature>
<evidence type="ECO:0000256" key="6">
    <source>
        <dbReference type="PIRSR" id="PIRSR001488-1"/>
    </source>
</evidence>
<evidence type="ECO:0000256" key="4">
    <source>
        <dbReference type="ARBA" id="ARBA00023284"/>
    </source>
</evidence>
<dbReference type="EMBL" id="FO203512">
    <property type="protein sequence ID" value="CCK74206.1"/>
    <property type="molecule type" value="Genomic_DNA"/>
</dbReference>
<keyword evidence="3 5" id="KW-1015">Disulfide bond</keyword>